<feature type="compositionally biased region" description="Polar residues" evidence="1">
    <location>
        <begin position="261"/>
        <end position="275"/>
    </location>
</feature>
<name>A0A1R3S2T0_ASPC5</name>
<dbReference type="Proteomes" id="UP000188318">
    <property type="component" value="Unassembled WGS sequence"/>
</dbReference>
<feature type="compositionally biased region" description="Basic and acidic residues" evidence="1">
    <location>
        <begin position="234"/>
        <end position="254"/>
    </location>
</feature>
<dbReference type="VEuPathDB" id="FungiDB:ASPCADRAFT_401956"/>
<accession>A0A1R3S2T0</accession>
<gene>
    <name evidence="2" type="ORF">ASPCADRAFT_401956</name>
</gene>
<feature type="compositionally biased region" description="Polar residues" evidence="1">
    <location>
        <begin position="167"/>
        <end position="181"/>
    </location>
</feature>
<dbReference type="OrthoDB" id="4431916at2759"/>
<evidence type="ECO:0000313" key="3">
    <source>
        <dbReference type="Proteomes" id="UP000188318"/>
    </source>
</evidence>
<dbReference type="AlphaFoldDB" id="A0A1R3S2T0"/>
<keyword evidence="3" id="KW-1185">Reference proteome</keyword>
<evidence type="ECO:0000313" key="2">
    <source>
        <dbReference type="EMBL" id="OOG01045.1"/>
    </source>
</evidence>
<dbReference type="EMBL" id="KV907493">
    <property type="protein sequence ID" value="OOG01045.1"/>
    <property type="molecule type" value="Genomic_DNA"/>
</dbReference>
<reference evidence="3" key="1">
    <citation type="journal article" date="2017" name="Genome Biol.">
        <title>Comparative genomics reveals high biological diversity and specific adaptations in the industrially and medically important fungal genus Aspergillus.</title>
        <authorList>
            <person name="de Vries R.P."/>
            <person name="Riley R."/>
            <person name="Wiebenga A."/>
            <person name="Aguilar-Osorio G."/>
            <person name="Amillis S."/>
            <person name="Uchima C.A."/>
            <person name="Anderluh G."/>
            <person name="Asadollahi M."/>
            <person name="Askin M."/>
            <person name="Barry K."/>
            <person name="Battaglia E."/>
            <person name="Bayram O."/>
            <person name="Benocci T."/>
            <person name="Braus-Stromeyer S.A."/>
            <person name="Caldana C."/>
            <person name="Canovas D."/>
            <person name="Cerqueira G.C."/>
            <person name="Chen F."/>
            <person name="Chen W."/>
            <person name="Choi C."/>
            <person name="Clum A."/>
            <person name="Dos Santos R.A."/>
            <person name="Damasio A.R."/>
            <person name="Diallinas G."/>
            <person name="Emri T."/>
            <person name="Fekete E."/>
            <person name="Flipphi M."/>
            <person name="Freyberg S."/>
            <person name="Gallo A."/>
            <person name="Gournas C."/>
            <person name="Habgood R."/>
            <person name="Hainaut M."/>
            <person name="Harispe M.L."/>
            <person name="Henrissat B."/>
            <person name="Hilden K.S."/>
            <person name="Hope R."/>
            <person name="Hossain A."/>
            <person name="Karabika E."/>
            <person name="Karaffa L."/>
            <person name="Karanyi Z."/>
            <person name="Krasevec N."/>
            <person name="Kuo A."/>
            <person name="Kusch H."/>
            <person name="LaButti K."/>
            <person name="Lagendijk E.L."/>
            <person name="Lapidus A."/>
            <person name="Levasseur A."/>
            <person name="Lindquist E."/>
            <person name="Lipzen A."/>
            <person name="Logrieco A.F."/>
            <person name="MacCabe A."/>
            <person name="Maekelae M.R."/>
            <person name="Malavazi I."/>
            <person name="Melin P."/>
            <person name="Meyer V."/>
            <person name="Mielnichuk N."/>
            <person name="Miskei M."/>
            <person name="Molnar A.P."/>
            <person name="Mule G."/>
            <person name="Ngan C.Y."/>
            <person name="Orejas M."/>
            <person name="Orosz E."/>
            <person name="Ouedraogo J.P."/>
            <person name="Overkamp K.M."/>
            <person name="Park H.-S."/>
            <person name="Perrone G."/>
            <person name="Piumi F."/>
            <person name="Punt P.J."/>
            <person name="Ram A.F."/>
            <person name="Ramon A."/>
            <person name="Rauscher S."/>
            <person name="Record E."/>
            <person name="Riano-Pachon D.M."/>
            <person name="Robert V."/>
            <person name="Roehrig J."/>
            <person name="Ruller R."/>
            <person name="Salamov A."/>
            <person name="Salih N.S."/>
            <person name="Samson R.A."/>
            <person name="Sandor E."/>
            <person name="Sanguinetti M."/>
            <person name="Schuetze T."/>
            <person name="Sepcic K."/>
            <person name="Shelest E."/>
            <person name="Sherlock G."/>
            <person name="Sophianopoulou V."/>
            <person name="Squina F.M."/>
            <person name="Sun H."/>
            <person name="Susca A."/>
            <person name="Todd R.B."/>
            <person name="Tsang A."/>
            <person name="Unkles S.E."/>
            <person name="van de Wiele N."/>
            <person name="van Rossen-Uffink D."/>
            <person name="Oliveira J.V."/>
            <person name="Vesth T.C."/>
            <person name="Visser J."/>
            <person name="Yu J.-H."/>
            <person name="Zhou M."/>
            <person name="Andersen M.R."/>
            <person name="Archer D.B."/>
            <person name="Baker S.E."/>
            <person name="Benoit I."/>
            <person name="Brakhage A.A."/>
            <person name="Braus G.H."/>
            <person name="Fischer R."/>
            <person name="Frisvad J.C."/>
            <person name="Goldman G.H."/>
            <person name="Houbraken J."/>
            <person name="Oakley B."/>
            <person name="Pocsi I."/>
            <person name="Scazzocchio C."/>
            <person name="Seiboth B."/>
            <person name="vanKuyk P.A."/>
            <person name="Wortman J."/>
            <person name="Dyer P.S."/>
            <person name="Grigoriev I.V."/>
        </authorList>
    </citation>
    <scope>NUCLEOTIDE SEQUENCE [LARGE SCALE GENOMIC DNA]</scope>
    <source>
        <strain evidence="3">ITEM 5010</strain>
    </source>
</reference>
<feature type="compositionally biased region" description="Basic and acidic residues" evidence="1">
    <location>
        <begin position="182"/>
        <end position="210"/>
    </location>
</feature>
<evidence type="ECO:0000256" key="1">
    <source>
        <dbReference type="SAM" id="MobiDB-lite"/>
    </source>
</evidence>
<feature type="region of interest" description="Disordered" evidence="1">
    <location>
        <begin position="163"/>
        <end position="289"/>
    </location>
</feature>
<protein>
    <submittedName>
        <fullName evidence="2">Uncharacterized protein</fullName>
    </submittedName>
</protein>
<feature type="compositionally biased region" description="Polar residues" evidence="1">
    <location>
        <begin position="212"/>
        <end position="232"/>
    </location>
</feature>
<proteinExistence type="predicted"/>
<organism evidence="2 3">
    <name type="scientific">Aspergillus carbonarius (strain ITEM 5010)</name>
    <dbReference type="NCBI Taxonomy" id="602072"/>
    <lineage>
        <taxon>Eukaryota</taxon>
        <taxon>Fungi</taxon>
        <taxon>Dikarya</taxon>
        <taxon>Ascomycota</taxon>
        <taxon>Pezizomycotina</taxon>
        <taxon>Eurotiomycetes</taxon>
        <taxon>Eurotiomycetidae</taxon>
        <taxon>Eurotiales</taxon>
        <taxon>Aspergillaceae</taxon>
        <taxon>Aspergillus</taxon>
        <taxon>Aspergillus subgen. Circumdati</taxon>
    </lineage>
</organism>
<sequence length="460" mass="50620">MAPKLLLLYERDGGRYWLANAPGLAIADGSPLVDLTDKEFIYESDLLLAVSSTIDRNMVPKHHNYLASYKIGETYYVLLEKRLNDDTLAPLTPLSSRGRPSDSICVSDNGHAVEPMNLGWSTPLEATRSDENASVGQSHWGEPALSGWKTLPQAAESDDGFPLVAYSNRSAPPQTVPSSEHASVDRWDSQDEPVHPNWDIKFEGDSDDGHGSLSNSEWIEYPQTANSENNAPVSHDDAKEDPESRNEQSAEERGLIPPSLLITNQISSKDSQSGKSDVKDDSSAKTTMAHKGSVYSATSFAPKVARPSDGLKEKIPNFAKGPYHSYARGGSSFVVGHKASSAYTHHPAPYRSYPHNVPHPFAVPDALRFPRPIDNPCWWEPVYPYERYVDGESIYPWQNSHRPRTFNELPSRPGYLPPRPNPIPPAASTAPMAPILPEATNPLLPSIPPRTLSLAMMKPD</sequence>